<dbReference type="Proteomes" id="UP000593560">
    <property type="component" value="Unassembled WGS sequence"/>
</dbReference>
<dbReference type="InterPro" id="IPR002156">
    <property type="entry name" value="RNaseH_domain"/>
</dbReference>
<dbReference type="AlphaFoldDB" id="A0A7J9G364"/>
<evidence type="ECO:0000313" key="3">
    <source>
        <dbReference type="Proteomes" id="UP000593560"/>
    </source>
</evidence>
<dbReference type="InterPro" id="IPR053151">
    <property type="entry name" value="RNase_H-like"/>
</dbReference>
<proteinExistence type="predicted"/>
<dbReference type="PANTHER" id="PTHR47723:SF19">
    <property type="entry name" value="POLYNUCLEOTIDYL TRANSFERASE, RIBONUCLEASE H-LIKE SUPERFAMILY PROTEIN"/>
    <property type="match status" value="1"/>
</dbReference>
<dbReference type="CDD" id="cd06222">
    <property type="entry name" value="RNase_H_like"/>
    <property type="match status" value="1"/>
</dbReference>
<feature type="domain" description="RNase H type-1" evidence="1">
    <location>
        <begin position="2"/>
        <end position="74"/>
    </location>
</feature>
<protein>
    <recommendedName>
        <fullName evidence="1">RNase H type-1 domain-containing protein</fullName>
    </recommendedName>
</protein>
<keyword evidence="3" id="KW-1185">Reference proteome</keyword>
<gene>
    <name evidence="2" type="ORF">Gohar_016525</name>
</gene>
<comment type="caution">
    <text evidence="2">The sequence shown here is derived from an EMBL/GenBank/DDBJ whole genome shotgun (WGS) entry which is preliminary data.</text>
</comment>
<dbReference type="EMBL" id="JABFAD010000002">
    <property type="protein sequence ID" value="MBA0791992.1"/>
    <property type="molecule type" value="Genomic_DNA"/>
</dbReference>
<dbReference type="PANTHER" id="PTHR47723">
    <property type="entry name" value="OS05G0353850 PROTEIN"/>
    <property type="match status" value="1"/>
</dbReference>
<dbReference type="OrthoDB" id="1112108at2759"/>
<dbReference type="InterPro" id="IPR012337">
    <property type="entry name" value="RNaseH-like_sf"/>
</dbReference>
<dbReference type="InterPro" id="IPR044730">
    <property type="entry name" value="RNase_H-like_dom_plant"/>
</dbReference>
<dbReference type="GO" id="GO:0003676">
    <property type="term" value="F:nucleic acid binding"/>
    <property type="evidence" value="ECO:0007669"/>
    <property type="project" value="InterPro"/>
</dbReference>
<evidence type="ECO:0000313" key="2">
    <source>
        <dbReference type="EMBL" id="MBA0791992.1"/>
    </source>
</evidence>
<name>A0A7J9G364_9ROSI</name>
<evidence type="ECO:0000259" key="1">
    <source>
        <dbReference type="Pfam" id="PF13456"/>
    </source>
</evidence>
<dbReference type="Gene3D" id="3.30.420.10">
    <property type="entry name" value="Ribonuclease H-like superfamily/Ribonuclease H"/>
    <property type="match status" value="1"/>
</dbReference>
<dbReference type="InterPro" id="IPR036397">
    <property type="entry name" value="RNaseH_sf"/>
</dbReference>
<dbReference type="GO" id="GO:0004523">
    <property type="term" value="F:RNA-DNA hybrid ribonuclease activity"/>
    <property type="evidence" value="ECO:0007669"/>
    <property type="project" value="InterPro"/>
</dbReference>
<accession>A0A7J9G364</accession>
<dbReference type="SUPFAM" id="SSF53098">
    <property type="entry name" value="Ribonuclease H-like"/>
    <property type="match status" value="1"/>
</dbReference>
<organism evidence="2 3">
    <name type="scientific">Gossypium harknessii</name>
    <dbReference type="NCBI Taxonomy" id="34285"/>
    <lineage>
        <taxon>Eukaryota</taxon>
        <taxon>Viridiplantae</taxon>
        <taxon>Streptophyta</taxon>
        <taxon>Embryophyta</taxon>
        <taxon>Tracheophyta</taxon>
        <taxon>Spermatophyta</taxon>
        <taxon>Magnoliopsida</taxon>
        <taxon>eudicotyledons</taxon>
        <taxon>Gunneridae</taxon>
        <taxon>Pentapetalae</taxon>
        <taxon>rosids</taxon>
        <taxon>malvids</taxon>
        <taxon>Malvales</taxon>
        <taxon>Malvaceae</taxon>
        <taxon>Malvoideae</taxon>
        <taxon>Gossypium</taxon>
    </lineage>
</organism>
<reference evidence="2 3" key="1">
    <citation type="journal article" date="2019" name="Genome Biol. Evol.">
        <title>Insights into the evolution of the New World diploid cottons (Gossypium, subgenus Houzingenia) based on genome sequencing.</title>
        <authorList>
            <person name="Grover C.E."/>
            <person name="Arick M.A. 2nd"/>
            <person name="Thrash A."/>
            <person name="Conover J.L."/>
            <person name="Sanders W.S."/>
            <person name="Peterson D.G."/>
            <person name="Frelichowski J.E."/>
            <person name="Scheffler J.A."/>
            <person name="Scheffler B.E."/>
            <person name="Wendel J.F."/>
        </authorList>
    </citation>
    <scope>NUCLEOTIDE SEQUENCE [LARGE SCALE GENOMIC DNA]</scope>
    <source>
        <strain evidence="2">0</strain>
        <tissue evidence="2">Leaf</tissue>
    </source>
</reference>
<dbReference type="Pfam" id="PF13456">
    <property type="entry name" value="RVT_3"/>
    <property type="match status" value="1"/>
</dbReference>
<sequence>MDGLDILIDRGFENVLIQTDSLEVVTVIQESLIGGPNSALIGRILQLLYQIRHWNICYRPREENQEADRLAKLAHLESQDHKVVEVLNYGYVPRGWKFGKGRFASDTGIGYERKSWWFEGSSIAISSLSLGRENLFPGLIQDWSTPRLRSESGTLAFEPEIESLLEHFEKKLFDAINNHNPSVRKDLTPKICTHLKI</sequence>